<sequence length="243" mass="27691">MSKVCRSWNYVSNHASDEDGRIILIWKDPLKLHIVQQSRQTMTCILTLPNKAPIYYTAVYAANTSDERIDLWADLLNLHSGLDLDNKNWMIGGDFNQILHPSEHSSPTVVAHDNLMYQFQDCLLQCGVFDLRFNGLSHSWTNNQPANRIGKKLDRLLVNSTLISSYPQAFASYSPQLFSDHCPCLVDLSYILPTAGTKPYKFQNYLTKHPNFQKLVNDAWVQAGSICSTLAQLCWKLKVIKKI</sequence>
<evidence type="ECO:0000259" key="1">
    <source>
        <dbReference type="Pfam" id="PF03372"/>
    </source>
</evidence>
<evidence type="ECO:0000313" key="2">
    <source>
        <dbReference type="EMBL" id="KAF2576320.1"/>
    </source>
</evidence>
<proteinExistence type="predicted"/>
<organism evidence="2">
    <name type="scientific">Brassica cretica</name>
    <name type="common">Mustard</name>
    <dbReference type="NCBI Taxonomy" id="69181"/>
    <lineage>
        <taxon>Eukaryota</taxon>
        <taxon>Viridiplantae</taxon>
        <taxon>Streptophyta</taxon>
        <taxon>Embryophyta</taxon>
        <taxon>Tracheophyta</taxon>
        <taxon>Spermatophyta</taxon>
        <taxon>Magnoliopsida</taxon>
        <taxon>eudicotyledons</taxon>
        <taxon>Gunneridae</taxon>
        <taxon>Pentapetalae</taxon>
        <taxon>rosids</taxon>
        <taxon>malvids</taxon>
        <taxon>Brassicales</taxon>
        <taxon>Brassicaceae</taxon>
        <taxon>Brassiceae</taxon>
        <taxon>Brassica</taxon>
    </lineage>
</organism>
<gene>
    <name evidence="2" type="ORF">F2Q70_00001547</name>
</gene>
<dbReference type="Pfam" id="PF03372">
    <property type="entry name" value="Exo_endo_phos"/>
    <property type="match status" value="1"/>
</dbReference>
<dbReference type="PANTHER" id="PTHR33710">
    <property type="entry name" value="BNAC02G09200D PROTEIN"/>
    <property type="match status" value="1"/>
</dbReference>
<reference evidence="2" key="1">
    <citation type="submission" date="2019-12" db="EMBL/GenBank/DDBJ databases">
        <title>Genome sequencing and annotation of Brassica cretica.</title>
        <authorList>
            <person name="Studholme D.J."/>
            <person name="Sarris P.F."/>
        </authorList>
    </citation>
    <scope>NUCLEOTIDE SEQUENCE</scope>
    <source>
        <strain evidence="2">PFS-102/07</strain>
        <tissue evidence="2">Leaf</tissue>
    </source>
</reference>
<dbReference type="SUPFAM" id="SSF56219">
    <property type="entry name" value="DNase I-like"/>
    <property type="match status" value="1"/>
</dbReference>
<dbReference type="InterPro" id="IPR005135">
    <property type="entry name" value="Endo/exonuclease/phosphatase"/>
</dbReference>
<feature type="domain" description="Endonuclease/exonuclease/phosphatase" evidence="1">
    <location>
        <begin position="13"/>
        <end position="181"/>
    </location>
</feature>
<comment type="caution">
    <text evidence="2">The sequence shown here is derived from an EMBL/GenBank/DDBJ whole genome shotgun (WGS) entry which is preliminary data.</text>
</comment>
<dbReference type="GO" id="GO:0003824">
    <property type="term" value="F:catalytic activity"/>
    <property type="evidence" value="ECO:0007669"/>
    <property type="project" value="InterPro"/>
</dbReference>
<dbReference type="PANTHER" id="PTHR33710:SF77">
    <property type="entry name" value="DNASE I-LIKE SUPERFAMILY PROTEIN"/>
    <property type="match status" value="1"/>
</dbReference>
<dbReference type="Gene3D" id="3.60.10.10">
    <property type="entry name" value="Endonuclease/exonuclease/phosphatase"/>
    <property type="match status" value="1"/>
</dbReference>
<dbReference type="InterPro" id="IPR036691">
    <property type="entry name" value="Endo/exonu/phosph_ase_sf"/>
</dbReference>
<dbReference type="EMBL" id="QGKY02001015">
    <property type="protein sequence ID" value="KAF2576320.1"/>
    <property type="molecule type" value="Genomic_DNA"/>
</dbReference>
<protein>
    <recommendedName>
        <fullName evidence="1">Endonuclease/exonuclease/phosphatase domain-containing protein</fullName>
    </recommendedName>
</protein>
<accession>A0A8S9J1J5</accession>
<dbReference type="AlphaFoldDB" id="A0A8S9J1J5"/>
<name>A0A8S9J1J5_BRACR</name>